<evidence type="ECO:0000313" key="2">
    <source>
        <dbReference type="Proteomes" id="UP000236316"/>
    </source>
</evidence>
<proteinExistence type="predicted"/>
<dbReference type="RefSeq" id="YP_009448488.1">
    <property type="nucleotide sequence ID" value="NC_036594.1"/>
</dbReference>
<reference evidence="1" key="1">
    <citation type="submission" date="2017-08" db="EMBL/GenBank/DDBJ databases">
        <authorList>
            <consortium name="Urmite Genomes"/>
        </authorList>
    </citation>
    <scope>NUCLEOTIDE SEQUENCE [LARGE SCALE GENOMIC DNA]</scope>
    <source>
        <strain evidence="1">IHUMI-LCC2</strain>
    </source>
</reference>
<name>A0A2I2L3S5_9VIRU</name>
<evidence type="ECO:0000313" key="1">
    <source>
        <dbReference type="EMBL" id="SNW62186.1"/>
    </source>
</evidence>
<gene>
    <name evidence="1" type="ORF">ORPV_282</name>
</gene>
<keyword evidence="2" id="KW-1185">Reference proteome</keyword>
<accession>A0A2I2L3S5</accession>
<dbReference type="EMBL" id="LT906555">
    <property type="protein sequence ID" value="SNW62186.1"/>
    <property type="molecule type" value="Genomic_DNA"/>
</dbReference>
<organism evidence="1">
    <name type="scientific">Orpheovirus IHUMI-LCC2</name>
    <dbReference type="NCBI Taxonomy" id="2023057"/>
    <lineage>
        <taxon>Viruses</taxon>
        <taxon>Varidnaviria</taxon>
        <taxon>Bamfordvirae</taxon>
        <taxon>Nucleocytoviricota</taxon>
        <taxon>Megaviricetes</taxon>
        <taxon>Pimascovirales</taxon>
        <taxon>Ocovirineae</taxon>
        <taxon>Orpheoviridae</taxon>
        <taxon>Alphaorpheovirus</taxon>
        <taxon>Alphaorpheovirus massiliense</taxon>
    </lineage>
</organism>
<dbReference type="KEGG" id="vg:35382053"/>
<sequence>MEELLSQYNKENLCTDDYIFFIRGMYKGQYAKFHDWNNSDKTVFKCYLKDGNVTFQCPAAVIKIDNNLILDDNISGIISNEIKIMLETLRNTIIKKKLLYPLLPEESMLVC</sequence>
<dbReference type="Proteomes" id="UP000236316">
    <property type="component" value="Segment"/>
</dbReference>
<protein>
    <submittedName>
        <fullName evidence="1">Uncharacterized protein</fullName>
    </submittedName>
</protein>
<dbReference type="GeneID" id="35382053"/>